<dbReference type="EMBL" id="CAJNOJ010000228">
    <property type="protein sequence ID" value="CAF1313869.1"/>
    <property type="molecule type" value="Genomic_DNA"/>
</dbReference>
<evidence type="ECO:0000256" key="1">
    <source>
        <dbReference type="SAM" id="Phobius"/>
    </source>
</evidence>
<dbReference type="OrthoDB" id="497541at2759"/>
<keyword evidence="1" id="KW-0812">Transmembrane</keyword>
<keyword evidence="1" id="KW-1133">Transmembrane helix</keyword>
<dbReference type="AlphaFoldDB" id="A0A815EM28"/>
<keyword evidence="1" id="KW-0472">Membrane</keyword>
<dbReference type="Pfam" id="PF11927">
    <property type="entry name" value="HODM_asu-like"/>
    <property type="match status" value="1"/>
</dbReference>
<protein>
    <recommendedName>
        <fullName evidence="6">DUF3445 domain-containing protein</fullName>
    </recommendedName>
</protein>
<proteinExistence type="predicted"/>
<gene>
    <name evidence="3" type="ORF">EDS130_LOCUS31297</name>
    <name evidence="2" type="ORF">XAT740_LOCUS7292</name>
</gene>
<keyword evidence="4" id="KW-1185">Reference proteome</keyword>
<sequence length="346" mass="40068">MIALIYVTIAVVGIYILFSYFKFESNEPISPNANLEKSPEEMPLPVYRPFRDGPFQMTMGLQSLNTHEWIQIDPNYREELALKEKLLNSNRRCDIFICKDEAYDGAMETLQMLIEHLPNQYPNMFQRNHSRTKISNLITGQTFSLTEPDHKHPLEIASLLVQEDLVIMQRPANEETYYANALAVCFPSGWLPKSKFGLPLAFVHMPHVPFFQEKLRASMDKYFLKLKEHNPVQRVNWTLQIGNELCHTAIEEADGVLITKENVGEMMYLRTERQTLRRLPKSNTILFTIKTYTTSIKDVCKNEPLTAKRLAGAVRNWPPEMIKYKGADQYKDGLLEYLDMMSSSSF</sequence>
<organism evidence="3 5">
    <name type="scientific">Adineta ricciae</name>
    <name type="common">Rotifer</name>
    <dbReference type="NCBI Taxonomy" id="249248"/>
    <lineage>
        <taxon>Eukaryota</taxon>
        <taxon>Metazoa</taxon>
        <taxon>Spiralia</taxon>
        <taxon>Gnathifera</taxon>
        <taxon>Rotifera</taxon>
        <taxon>Eurotatoria</taxon>
        <taxon>Bdelloidea</taxon>
        <taxon>Adinetida</taxon>
        <taxon>Adinetidae</taxon>
        <taxon>Adineta</taxon>
    </lineage>
</organism>
<dbReference type="Proteomes" id="UP000663828">
    <property type="component" value="Unassembled WGS sequence"/>
</dbReference>
<name>A0A815EM28_ADIRI</name>
<reference evidence="3" key="1">
    <citation type="submission" date="2021-02" db="EMBL/GenBank/DDBJ databases">
        <authorList>
            <person name="Nowell W R."/>
        </authorList>
    </citation>
    <scope>NUCLEOTIDE SEQUENCE</scope>
</reference>
<feature type="transmembrane region" description="Helical" evidence="1">
    <location>
        <begin position="5"/>
        <end position="23"/>
    </location>
</feature>
<dbReference type="InterPro" id="IPR021848">
    <property type="entry name" value="HODM_asu-like"/>
</dbReference>
<evidence type="ECO:0000313" key="2">
    <source>
        <dbReference type="EMBL" id="CAF0886774.1"/>
    </source>
</evidence>
<evidence type="ECO:0000313" key="3">
    <source>
        <dbReference type="EMBL" id="CAF1313869.1"/>
    </source>
</evidence>
<evidence type="ECO:0008006" key="6">
    <source>
        <dbReference type="Google" id="ProtNLM"/>
    </source>
</evidence>
<dbReference type="Proteomes" id="UP000663852">
    <property type="component" value="Unassembled WGS sequence"/>
</dbReference>
<comment type="caution">
    <text evidence="3">The sequence shown here is derived from an EMBL/GenBank/DDBJ whole genome shotgun (WGS) entry which is preliminary data.</text>
</comment>
<evidence type="ECO:0000313" key="4">
    <source>
        <dbReference type="Proteomes" id="UP000663828"/>
    </source>
</evidence>
<dbReference type="EMBL" id="CAJNOR010000346">
    <property type="protein sequence ID" value="CAF0886774.1"/>
    <property type="molecule type" value="Genomic_DNA"/>
</dbReference>
<accession>A0A815EM28</accession>
<evidence type="ECO:0000313" key="5">
    <source>
        <dbReference type="Proteomes" id="UP000663852"/>
    </source>
</evidence>